<feature type="transmembrane region" description="Helical" evidence="1">
    <location>
        <begin position="153"/>
        <end position="176"/>
    </location>
</feature>
<protein>
    <submittedName>
        <fullName evidence="3">Uncharacterized protein</fullName>
    </submittedName>
</protein>
<sequence>MFSSRIWLLRPINTTEDLLVKYYNASRLRFVIIPFYRGLWHFQLGIVSTIFLYALMKCFVGDENVIGLKGLLVVSWILFTTILHVFSAYSLKPFYAQIHAYFSPLYWFPILNSAIFAATISGAFLSRKNERDKHDFFTDLFSFGMKTEKDMTIGLICSSLIIGYCFFYYMVTFYYAQIIVGRQLSIEMAEKNNAANSSVDELPITTEKSNFHYSKLMNI</sequence>
<feature type="transmembrane region" description="Helical" evidence="1">
    <location>
        <begin position="38"/>
        <end position="56"/>
    </location>
</feature>
<organism evidence="2 3">
    <name type="scientific">Mesorhabditis belari</name>
    <dbReference type="NCBI Taxonomy" id="2138241"/>
    <lineage>
        <taxon>Eukaryota</taxon>
        <taxon>Metazoa</taxon>
        <taxon>Ecdysozoa</taxon>
        <taxon>Nematoda</taxon>
        <taxon>Chromadorea</taxon>
        <taxon>Rhabditida</taxon>
        <taxon>Rhabditina</taxon>
        <taxon>Rhabditomorpha</taxon>
        <taxon>Rhabditoidea</taxon>
        <taxon>Rhabditidae</taxon>
        <taxon>Mesorhabditinae</taxon>
        <taxon>Mesorhabditis</taxon>
    </lineage>
</organism>
<feature type="transmembrane region" description="Helical" evidence="1">
    <location>
        <begin position="68"/>
        <end position="86"/>
    </location>
</feature>
<evidence type="ECO:0000313" key="2">
    <source>
        <dbReference type="Proteomes" id="UP000887575"/>
    </source>
</evidence>
<evidence type="ECO:0000313" key="3">
    <source>
        <dbReference type="WBParaSite" id="MBELARI_LOCUS13284"/>
    </source>
</evidence>
<proteinExistence type="predicted"/>
<reference evidence="3" key="1">
    <citation type="submission" date="2024-02" db="UniProtKB">
        <authorList>
            <consortium name="WormBaseParasite"/>
        </authorList>
    </citation>
    <scope>IDENTIFICATION</scope>
</reference>
<keyword evidence="1" id="KW-0472">Membrane</keyword>
<dbReference type="Proteomes" id="UP000887575">
    <property type="component" value="Unassembled WGS sequence"/>
</dbReference>
<name>A0AAF3EH21_9BILA</name>
<keyword evidence="1" id="KW-1133">Transmembrane helix</keyword>
<feature type="transmembrane region" description="Helical" evidence="1">
    <location>
        <begin position="106"/>
        <end position="125"/>
    </location>
</feature>
<keyword evidence="2" id="KW-1185">Reference proteome</keyword>
<evidence type="ECO:0000256" key="1">
    <source>
        <dbReference type="SAM" id="Phobius"/>
    </source>
</evidence>
<accession>A0AAF3EH21</accession>
<dbReference type="AlphaFoldDB" id="A0AAF3EH21"/>
<keyword evidence="1" id="KW-0812">Transmembrane</keyword>
<dbReference type="WBParaSite" id="MBELARI_LOCUS13284">
    <property type="protein sequence ID" value="MBELARI_LOCUS13284"/>
    <property type="gene ID" value="MBELARI_LOCUS13284"/>
</dbReference>